<keyword evidence="1" id="KW-1133">Transmembrane helix</keyword>
<dbReference type="PANTHER" id="PTHR31302:SF0">
    <property type="entry name" value="TRANSMEMBRANE PROTEIN WITH METALLOPHOSPHOESTERASE DOMAIN"/>
    <property type="match status" value="1"/>
</dbReference>
<dbReference type="AlphaFoldDB" id="D1PX67"/>
<evidence type="ECO:0000313" key="4">
    <source>
        <dbReference type="Proteomes" id="UP000003160"/>
    </source>
</evidence>
<feature type="transmembrane region" description="Helical" evidence="1">
    <location>
        <begin position="36"/>
        <end position="56"/>
    </location>
</feature>
<organism evidence="3 4">
    <name type="scientific">Hallella bergensis DSM 17361</name>
    <dbReference type="NCBI Taxonomy" id="585502"/>
    <lineage>
        <taxon>Bacteria</taxon>
        <taxon>Pseudomonadati</taxon>
        <taxon>Bacteroidota</taxon>
        <taxon>Bacteroidia</taxon>
        <taxon>Bacteroidales</taxon>
        <taxon>Prevotellaceae</taxon>
        <taxon>Hallella</taxon>
    </lineage>
</organism>
<protein>
    <submittedName>
        <fullName evidence="3">Ser/Thr phosphatase family protein</fullName>
    </submittedName>
</protein>
<dbReference type="InterPro" id="IPR051158">
    <property type="entry name" value="Metallophosphoesterase_sf"/>
</dbReference>
<dbReference type="SUPFAM" id="SSF56300">
    <property type="entry name" value="Metallo-dependent phosphatases"/>
    <property type="match status" value="1"/>
</dbReference>
<keyword evidence="4" id="KW-1185">Reference proteome</keyword>
<comment type="caution">
    <text evidence="3">The sequence shown here is derived from an EMBL/GenBank/DDBJ whole genome shotgun (WGS) entry which is preliminary data.</text>
</comment>
<keyword evidence="1" id="KW-0472">Membrane</keyword>
<evidence type="ECO:0000259" key="2">
    <source>
        <dbReference type="Pfam" id="PF00149"/>
    </source>
</evidence>
<dbReference type="InterPro" id="IPR029052">
    <property type="entry name" value="Metallo-depent_PP-like"/>
</dbReference>
<proteinExistence type="predicted"/>
<dbReference type="Gene3D" id="3.60.21.10">
    <property type="match status" value="1"/>
</dbReference>
<reference evidence="3 4" key="1">
    <citation type="submission" date="2009-10" db="EMBL/GenBank/DDBJ databases">
        <authorList>
            <person name="Qin X."/>
            <person name="Bachman B."/>
            <person name="Battles P."/>
            <person name="Bell A."/>
            <person name="Bess C."/>
            <person name="Bickham C."/>
            <person name="Chaboub L."/>
            <person name="Chen D."/>
            <person name="Coyle M."/>
            <person name="Deiros D.R."/>
            <person name="Dinh H."/>
            <person name="Forbes L."/>
            <person name="Fowler G."/>
            <person name="Francisco L."/>
            <person name="Fu Q."/>
            <person name="Gubbala S."/>
            <person name="Hale W."/>
            <person name="Han Y."/>
            <person name="Hemphill L."/>
            <person name="Highlander S.K."/>
            <person name="Hirani K."/>
            <person name="Hogues M."/>
            <person name="Jackson L."/>
            <person name="Jakkamsetti A."/>
            <person name="Javaid M."/>
            <person name="Jiang H."/>
            <person name="Korchina V."/>
            <person name="Kovar C."/>
            <person name="Lara F."/>
            <person name="Lee S."/>
            <person name="Mata R."/>
            <person name="Mathew T."/>
            <person name="Moen C."/>
            <person name="Morales K."/>
            <person name="Munidasa M."/>
            <person name="Nazareth L."/>
            <person name="Ngo R."/>
            <person name="Nguyen L."/>
            <person name="Okwuonu G."/>
            <person name="Ongeri F."/>
            <person name="Patil S."/>
            <person name="Petrosino J."/>
            <person name="Pham C."/>
            <person name="Pham P."/>
            <person name="Pu L.-L."/>
            <person name="Puazo M."/>
            <person name="Raj R."/>
            <person name="Reid J."/>
            <person name="Rouhana J."/>
            <person name="Saada N."/>
            <person name="Shang Y."/>
            <person name="Simmons D."/>
            <person name="Thornton R."/>
            <person name="Warren J."/>
            <person name="Weissenberger G."/>
            <person name="Zhang J."/>
            <person name="Zhang L."/>
            <person name="Zhou C."/>
            <person name="Zhu D."/>
            <person name="Muzny D."/>
            <person name="Worley K."/>
            <person name="Gibbs R."/>
        </authorList>
    </citation>
    <scope>NUCLEOTIDE SEQUENCE [LARGE SCALE GENOMIC DNA]</scope>
    <source>
        <strain evidence="3 4">DSM 17361</strain>
    </source>
</reference>
<dbReference type="Pfam" id="PF00149">
    <property type="entry name" value="Metallophos"/>
    <property type="match status" value="1"/>
</dbReference>
<feature type="domain" description="Calcineurin-like phosphoesterase" evidence="2">
    <location>
        <begin position="150"/>
        <end position="308"/>
    </location>
</feature>
<feature type="transmembrane region" description="Helical" evidence="1">
    <location>
        <begin position="68"/>
        <end position="90"/>
    </location>
</feature>
<sequence>MYKMWAFIFLVLPLIGLAYTSWRIWYILPLSNVYKGIVLGILLILTFWFFANFALLNIDKWPMPLARVSYEVGNSAIFILLYAVLVFLILDIGRLLHLVPHSFMFGSWKGILTVVGILIAVFTYGYFNYLHKVRVPIELHTVKSIGDTKKIVMISDLHVGYHNNRKEITTWIDKINAEKPDLILIGGDVIDGHIRPLFDEDMAEEFRRLNAPVYACLGNHEYFSGKQNAEKFYRDAHFNLLTDQAITVQGINIIGRDDRMNPQRKSVQELTAGLDMTRYTILLDHQPYNLEQAEEAGIDFQLSGHTHYGQVWPISWVEDLIYEKAYGQLTKGKTQYYITSGMGIWGGKFRVGTQSEYVVATLTQQ</sequence>
<dbReference type="EMBL" id="ACKS01000067">
    <property type="protein sequence ID" value="EFA44027.1"/>
    <property type="molecule type" value="Genomic_DNA"/>
</dbReference>
<evidence type="ECO:0000313" key="3">
    <source>
        <dbReference type="EMBL" id="EFA44027.1"/>
    </source>
</evidence>
<gene>
    <name evidence="3" type="ORF">HMPREF0645_1552</name>
</gene>
<dbReference type="RefSeq" id="WP_007173655.1">
    <property type="nucleotide sequence ID" value="NZ_GG704781.1"/>
</dbReference>
<dbReference type="PANTHER" id="PTHR31302">
    <property type="entry name" value="TRANSMEMBRANE PROTEIN WITH METALLOPHOSPHOESTERASE DOMAIN-RELATED"/>
    <property type="match status" value="1"/>
</dbReference>
<accession>D1PX67</accession>
<dbReference type="Proteomes" id="UP000003160">
    <property type="component" value="Unassembled WGS sequence"/>
</dbReference>
<keyword evidence="1" id="KW-0812">Transmembrane</keyword>
<evidence type="ECO:0000256" key="1">
    <source>
        <dbReference type="SAM" id="Phobius"/>
    </source>
</evidence>
<dbReference type="HOGENOM" id="CLU_025443_0_0_10"/>
<dbReference type="InterPro" id="IPR004843">
    <property type="entry name" value="Calcineurin-like_PHP"/>
</dbReference>
<dbReference type="eggNOG" id="COG1408">
    <property type="taxonomic scope" value="Bacteria"/>
</dbReference>
<name>D1PX67_9BACT</name>
<dbReference type="GO" id="GO:0016787">
    <property type="term" value="F:hydrolase activity"/>
    <property type="evidence" value="ECO:0007669"/>
    <property type="project" value="InterPro"/>
</dbReference>
<feature type="transmembrane region" description="Helical" evidence="1">
    <location>
        <begin position="110"/>
        <end position="127"/>
    </location>
</feature>